<dbReference type="Proteomes" id="UP001201812">
    <property type="component" value="Unassembled WGS sequence"/>
</dbReference>
<protein>
    <submittedName>
        <fullName evidence="1">Uncharacterized protein</fullName>
    </submittedName>
</protein>
<dbReference type="AlphaFoldDB" id="A0AAD4N3M6"/>
<evidence type="ECO:0000313" key="1">
    <source>
        <dbReference type="EMBL" id="KAI1711891.1"/>
    </source>
</evidence>
<organism evidence="1 2">
    <name type="scientific">Ditylenchus destructor</name>
    <dbReference type="NCBI Taxonomy" id="166010"/>
    <lineage>
        <taxon>Eukaryota</taxon>
        <taxon>Metazoa</taxon>
        <taxon>Ecdysozoa</taxon>
        <taxon>Nematoda</taxon>
        <taxon>Chromadorea</taxon>
        <taxon>Rhabditida</taxon>
        <taxon>Tylenchina</taxon>
        <taxon>Tylenchomorpha</taxon>
        <taxon>Sphaerularioidea</taxon>
        <taxon>Anguinidae</taxon>
        <taxon>Anguininae</taxon>
        <taxon>Ditylenchus</taxon>
    </lineage>
</organism>
<sequence>MVQPWFGPGGNIYRTYNVIHREQPKFNSDKFGIALTFQPVIIPMITQNLDANQLTARKRFTAEELKSDEKEFYKLVDSIDDSGNLPANIPEKRSPFILEKRNPRRCGALLIKHIQKVCNGCLKSPDTESFPMKEKRKWYMTAGTKYHHDSKRNAMGGVGKITEICCTSRACADDEVKPFCCK</sequence>
<keyword evidence="2" id="KW-1185">Reference proteome</keyword>
<reference evidence="1" key="1">
    <citation type="submission" date="2022-01" db="EMBL/GenBank/DDBJ databases">
        <title>Genome Sequence Resource for Two Populations of Ditylenchus destructor, the Migratory Endoparasitic Phytonematode.</title>
        <authorList>
            <person name="Zhang H."/>
            <person name="Lin R."/>
            <person name="Xie B."/>
        </authorList>
    </citation>
    <scope>NUCLEOTIDE SEQUENCE</scope>
    <source>
        <strain evidence="1">BazhouSP</strain>
    </source>
</reference>
<proteinExistence type="predicted"/>
<comment type="caution">
    <text evidence="1">The sequence shown here is derived from an EMBL/GenBank/DDBJ whole genome shotgun (WGS) entry which is preliminary data.</text>
</comment>
<evidence type="ECO:0000313" key="2">
    <source>
        <dbReference type="Proteomes" id="UP001201812"/>
    </source>
</evidence>
<name>A0AAD4N3M6_9BILA</name>
<accession>A0AAD4N3M6</accession>
<dbReference type="EMBL" id="JAKKPZ010000020">
    <property type="protein sequence ID" value="KAI1711891.1"/>
    <property type="molecule type" value="Genomic_DNA"/>
</dbReference>
<gene>
    <name evidence="1" type="ORF">DdX_09851</name>
</gene>